<dbReference type="AlphaFoldDB" id="A0A4Y5Z2D9"/>
<evidence type="ECO:0000313" key="2">
    <source>
        <dbReference type="Proteomes" id="UP000316093"/>
    </source>
</evidence>
<organism evidence="1 2">
    <name type="scientific">Luteibacter pinisoli</name>
    <dbReference type="NCBI Taxonomy" id="2589080"/>
    <lineage>
        <taxon>Bacteria</taxon>
        <taxon>Pseudomonadati</taxon>
        <taxon>Pseudomonadota</taxon>
        <taxon>Gammaproteobacteria</taxon>
        <taxon>Lysobacterales</taxon>
        <taxon>Rhodanobacteraceae</taxon>
        <taxon>Luteibacter</taxon>
    </lineage>
</organism>
<gene>
    <name evidence="1" type="ORF">FIV34_07450</name>
</gene>
<dbReference type="RefSeq" id="WP_139981157.1">
    <property type="nucleotide sequence ID" value="NZ_CP041046.1"/>
</dbReference>
<dbReference type="KEGG" id="lpy:FIV34_07450"/>
<dbReference type="Proteomes" id="UP000316093">
    <property type="component" value="Chromosome"/>
</dbReference>
<protein>
    <submittedName>
        <fullName evidence="1">Uncharacterized protein</fullName>
    </submittedName>
</protein>
<proteinExistence type="predicted"/>
<sequence>MKRYMILAAILGLAATLYVAGFATGAISLFAAGALFEAAFWIKLMRKPRPVRIVIKRDEPRRRR</sequence>
<name>A0A4Y5Z2D9_9GAMM</name>
<dbReference type="EMBL" id="CP041046">
    <property type="protein sequence ID" value="QDE39046.1"/>
    <property type="molecule type" value="Genomic_DNA"/>
</dbReference>
<evidence type="ECO:0000313" key="1">
    <source>
        <dbReference type="EMBL" id="QDE39046.1"/>
    </source>
</evidence>
<keyword evidence="2" id="KW-1185">Reference proteome</keyword>
<accession>A0A4Y5Z2D9</accession>
<reference evidence="1 2" key="1">
    <citation type="submission" date="2019-06" db="EMBL/GenBank/DDBJ databases">
        <title>A complete genome sequence for Luteibacter pinisoli MAH-14.</title>
        <authorList>
            <person name="Baltrus D.A."/>
        </authorList>
    </citation>
    <scope>NUCLEOTIDE SEQUENCE [LARGE SCALE GENOMIC DNA]</scope>
    <source>
        <strain evidence="1 2">MAH-14</strain>
    </source>
</reference>